<dbReference type="EMBL" id="NSNE01000008">
    <property type="protein sequence ID" value="RPM15337.1"/>
    <property type="molecule type" value="Genomic_DNA"/>
</dbReference>
<name>A0A241XMZ1_PSEAI</name>
<dbReference type="EMBL" id="NFFZ01000011">
    <property type="protein sequence ID" value="OTI59494.1"/>
    <property type="molecule type" value="Genomic_DNA"/>
</dbReference>
<dbReference type="Proteomes" id="UP000194857">
    <property type="component" value="Unassembled WGS sequence"/>
</dbReference>
<organism evidence="2 4">
    <name type="scientific">Pseudomonas aeruginosa</name>
    <dbReference type="NCBI Taxonomy" id="287"/>
    <lineage>
        <taxon>Bacteria</taxon>
        <taxon>Pseudomonadati</taxon>
        <taxon>Pseudomonadota</taxon>
        <taxon>Gammaproteobacteria</taxon>
        <taxon>Pseudomonadales</taxon>
        <taxon>Pseudomonadaceae</taxon>
        <taxon>Pseudomonas</taxon>
    </lineage>
</organism>
<dbReference type="KEGG" id="paeb:NCGM1900_2233"/>
<evidence type="ECO:0000313" key="4">
    <source>
        <dbReference type="Proteomes" id="UP000194857"/>
    </source>
</evidence>
<feature type="region of interest" description="Disordered" evidence="1">
    <location>
        <begin position="1"/>
        <end position="44"/>
    </location>
</feature>
<evidence type="ECO:0000313" key="5">
    <source>
        <dbReference type="Proteomes" id="UP000284767"/>
    </source>
</evidence>
<dbReference type="AlphaFoldDB" id="A0A241XMZ1"/>
<dbReference type="Proteomes" id="UP000284767">
    <property type="component" value="Unassembled WGS sequence"/>
</dbReference>
<gene>
    <name evidence="2" type="ORF">CAZ10_21305</name>
    <name evidence="3" type="ORF">IPC1295_15610</name>
</gene>
<protein>
    <submittedName>
        <fullName evidence="2">Peptidase</fullName>
    </submittedName>
</protein>
<sequence>MEGSPIRRPVPINGMKGNILPGNGYEKSTADQCASLTRKQTRVR</sequence>
<evidence type="ECO:0000313" key="3">
    <source>
        <dbReference type="EMBL" id="RPM15337.1"/>
    </source>
</evidence>
<reference evidence="3 5" key="3">
    <citation type="submission" date="2019-01" db="EMBL/GenBank/DDBJ databases">
        <title>The Pseudomonas aeruginosa pan-genome provides new insights on its population structure, horizontal gene transfer and pathogenicity.</title>
        <authorList>
            <person name="Freschi L."/>
            <person name="Vincent A.T."/>
            <person name="Jeukens J."/>
            <person name="Emond-Rheault J.-G."/>
            <person name="Kukavica-Ibrulj I."/>
            <person name="Dupont M.-J."/>
            <person name="Charette S.J."/>
            <person name="Boyle B."/>
            <person name="Levesque R.C."/>
        </authorList>
    </citation>
    <scope>NUCLEOTIDE SEQUENCE [LARGE SCALE GENOMIC DNA]</scope>
    <source>
        <strain evidence="3 5">PA-W36</strain>
    </source>
</reference>
<comment type="caution">
    <text evidence="2">The sequence shown here is derived from an EMBL/GenBank/DDBJ whole genome shotgun (WGS) entry which is preliminary data.</text>
</comment>
<evidence type="ECO:0000313" key="2">
    <source>
        <dbReference type="EMBL" id="OTI59494.1"/>
    </source>
</evidence>
<reference evidence="2 4" key="1">
    <citation type="submission" date="2017-05" db="EMBL/GenBank/DDBJ databases">
        <authorList>
            <person name="Song R."/>
            <person name="Chenine A.L."/>
            <person name="Ruprecht R.M."/>
        </authorList>
    </citation>
    <scope>NUCLEOTIDE SEQUENCE [LARGE SCALE GENOMIC DNA]</scope>
    <source>
        <strain evidence="2 4">S567_C10_BS</strain>
    </source>
</reference>
<reference evidence="3 5" key="2">
    <citation type="submission" date="2017-08" db="EMBL/GenBank/DDBJ databases">
        <authorList>
            <person name="Feschi L."/>
            <person name="Jeukens J."/>
            <person name="Emond-Rheault J.-G."/>
            <person name="Kukavica-Ibrulj I."/>
            <person name="Boyle B."/>
            <person name="Levesque R.C."/>
        </authorList>
    </citation>
    <scope>NUCLEOTIDE SEQUENCE [LARGE SCALE GENOMIC DNA]</scope>
    <source>
        <strain evidence="3 5">PA-W36</strain>
    </source>
</reference>
<proteinExistence type="predicted"/>
<accession>A0A241XMZ1</accession>
<evidence type="ECO:0000256" key="1">
    <source>
        <dbReference type="SAM" id="MobiDB-lite"/>
    </source>
</evidence>